<evidence type="ECO:0000256" key="1">
    <source>
        <dbReference type="SAM" id="Phobius"/>
    </source>
</evidence>
<feature type="transmembrane region" description="Helical" evidence="1">
    <location>
        <begin position="43"/>
        <end position="61"/>
    </location>
</feature>
<keyword evidence="3" id="KW-1185">Reference proteome</keyword>
<evidence type="ECO:0000313" key="3">
    <source>
        <dbReference type="Proteomes" id="UP000767291"/>
    </source>
</evidence>
<protein>
    <submittedName>
        <fullName evidence="2">Membrane protein</fullName>
    </submittedName>
</protein>
<dbReference type="RefSeq" id="WP_209457701.1">
    <property type="nucleotide sequence ID" value="NZ_BAAACS010000005.1"/>
</dbReference>
<sequence>MKKNILKVINPIVYILAIILLILVSTVGKNVSLQPVLDIFVKGYFFLVITTVVINTLNYFYKK</sequence>
<dbReference type="EMBL" id="JAGGJX010000008">
    <property type="protein sequence ID" value="MBP1856387.1"/>
    <property type="molecule type" value="Genomic_DNA"/>
</dbReference>
<accession>A0ABS4EEL4</accession>
<gene>
    <name evidence="2" type="ORF">J2Z43_002839</name>
</gene>
<keyword evidence="1" id="KW-0472">Membrane</keyword>
<reference evidence="2 3" key="1">
    <citation type="submission" date="2021-03" db="EMBL/GenBank/DDBJ databases">
        <title>Genomic Encyclopedia of Type Strains, Phase IV (KMG-IV): sequencing the most valuable type-strain genomes for metagenomic binning, comparative biology and taxonomic classification.</title>
        <authorList>
            <person name="Goeker M."/>
        </authorList>
    </citation>
    <scope>NUCLEOTIDE SEQUENCE [LARGE SCALE GENOMIC DNA]</scope>
    <source>
        <strain evidence="2 3">DSM 1289</strain>
    </source>
</reference>
<feature type="transmembrane region" description="Helical" evidence="1">
    <location>
        <begin position="12"/>
        <end position="31"/>
    </location>
</feature>
<keyword evidence="1" id="KW-1133">Transmembrane helix</keyword>
<dbReference type="Proteomes" id="UP000767291">
    <property type="component" value="Unassembled WGS sequence"/>
</dbReference>
<organism evidence="2 3">
    <name type="scientific">Metaclostridioides mangenotii</name>
    <dbReference type="NCBI Taxonomy" id="1540"/>
    <lineage>
        <taxon>Bacteria</taxon>
        <taxon>Bacillati</taxon>
        <taxon>Bacillota</taxon>
        <taxon>Clostridia</taxon>
        <taxon>Peptostreptococcales</taxon>
        <taxon>Peptostreptococcaceae</taxon>
        <taxon>Metaclostridioides</taxon>
    </lineage>
</organism>
<comment type="caution">
    <text evidence="2">The sequence shown here is derived from an EMBL/GenBank/DDBJ whole genome shotgun (WGS) entry which is preliminary data.</text>
</comment>
<evidence type="ECO:0000313" key="2">
    <source>
        <dbReference type="EMBL" id="MBP1856387.1"/>
    </source>
</evidence>
<keyword evidence="1" id="KW-0812">Transmembrane</keyword>
<name>A0ABS4EEL4_9FIRM</name>
<proteinExistence type="predicted"/>